<keyword evidence="2" id="KW-1185">Reference proteome</keyword>
<evidence type="ECO:0000313" key="2">
    <source>
        <dbReference type="Proteomes" id="UP001056873"/>
    </source>
</evidence>
<proteinExistence type="predicted"/>
<dbReference type="EMBL" id="CP074347">
    <property type="protein sequence ID" value="USU99364.1"/>
    <property type="molecule type" value="Genomic_DNA"/>
</dbReference>
<dbReference type="GeneID" id="75023334"/>
<evidence type="ECO:0000313" key="1">
    <source>
        <dbReference type="EMBL" id="USU99364.1"/>
    </source>
</evidence>
<accession>A0ABY5CPK9</accession>
<gene>
    <name evidence="1" type="ORF">KFQ06_14975</name>
</gene>
<organism evidence="1 2">
    <name type="scientific">Serratia entomophila</name>
    <dbReference type="NCBI Taxonomy" id="42906"/>
    <lineage>
        <taxon>Bacteria</taxon>
        <taxon>Pseudomonadati</taxon>
        <taxon>Pseudomonadota</taxon>
        <taxon>Gammaproteobacteria</taxon>
        <taxon>Enterobacterales</taxon>
        <taxon>Yersiniaceae</taxon>
        <taxon>Serratia</taxon>
    </lineage>
</organism>
<reference evidence="1" key="1">
    <citation type="journal article" date="2022" name="BMC Genomics">
        <title>Genome sequence of the entomopathogenic Serratia entomophila isolate 626 and characterisation of the species specific itaconate degradation pathway.</title>
        <authorList>
            <person name="Vaughan A.L."/>
            <person name="Altermann E."/>
            <person name="Glare T.R."/>
            <person name="Hurst M.R.H."/>
        </authorList>
    </citation>
    <scope>NUCLEOTIDE SEQUENCE</scope>
    <source>
        <strain evidence="1">626</strain>
    </source>
</reference>
<dbReference type="RefSeq" id="WP_234585224.1">
    <property type="nucleotide sequence ID" value="NZ_CAMIPG010000006.1"/>
</dbReference>
<name>A0ABY5CPK9_9GAMM</name>
<dbReference type="Proteomes" id="UP001056873">
    <property type="component" value="Chromosome"/>
</dbReference>
<protein>
    <submittedName>
        <fullName evidence="1">Uncharacterized protein</fullName>
    </submittedName>
</protein>
<sequence>MSNAALRTFYKSHDSGVFNGMSVFLYRKDVDFYSEIYVNYYKNGGWRSAELKTPDEFLFSKTAFFVKDYNGNASHIIFSSLVGNDESVMYISKIESQGEEVTFSEPKALSFINVHTVVIGSASSVSGVIFISVVDESSRSAYAVAIDSESYDPLSSVERIAEPLSSRYFDEMRNQLTGAISLFSDDRQGCFLQLSNESENISVIKLSFNATGGLSLARIFVITEDDIGAFSGLYDKEKSILITCYSQFNSQSQNWNINGVANKVFSKQDAQQEAIYAALPLNSSPGIYYRPQVMRNETGYAVSWEGAMNLHLREFNESINATSPERYYPANKPGNHRTAAVNGRYFVGYQDDCSEPRFVGLEYKNGEI</sequence>